<dbReference type="InterPro" id="IPR028349">
    <property type="entry name" value="PafC-like"/>
</dbReference>
<protein>
    <submittedName>
        <fullName evidence="4">Helix-turn-helix transcriptional regulator</fullName>
    </submittedName>
</protein>
<dbReference type="InterPro" id="IPR001034">
    <property type="entry name" value="DeoR_HTH"/>
</dbReference>
<dbReference type="InterPro" id="IPR036390">
    <property type="entry name" value="WH_DNA-bd_sf"/>
</dbReference>
<dbReference type="InterPro" id="IPR036388">
    <property type="entry name" value="WH-like_DNA-bd_sf"/>
</dbReference>
<reference evidence="4 5" key="1">
    <citation type="submission" date="2024-07" db="EMBL/GenBank/DDBJ databases">
        <title>Characterization of a bacterium isolated from hydrolysated instant sea cucumber by whole-genome sequencing and metabolomics.</title>
        <authorList>
            <person name="Luo X."/>
            <person name="Zhang Z."/>
            <person name="Zheng Z."/>
            <person name="Zhang W."/>
            <person name="Ming T."/>
            <person name="Jiao L."/>
            <person name="Su X."/>
            <person name="Kong F."/>
            <person name="Xu J."/>
        </authorList>
    </citation>
    <scope>NUCLEOTIDE SEQUENCE [LARGE SCALE GENOMIC DNA]</scope>
    <source>
        <strain evidence="4 5">XL-2024</strain>
    </source>
</reference>
<dbReference type="InterPro" id="IPR026881">
    <property type="entry name" value="WYL_dom"/>
</dbReference>
<name>A0ABV3VZN8_9BACI</name>
<dbReference type="Gene3D" id="1.10.10.10">
    <property type="entry name" value="Winged helix-like DNA-binding domain superfamily/Winged helix DNA-binding domain"/>
    <property type="match status" value="1"/>
</dbReference>
<organism evidence="4 5">
    <name type="scientific">Lysinibacillus xylanilyticus</name>
    <dbReference type="NCBI Taxonomy" id="582475"/>
    <lineage>
        <taxon>Bacteria</taxon>
        <taxon>Bacillati</taxon>
        <taxon>Bacillota</taxon>
        <taxon>Bacilli</taxon>
        <taxon>Bacillales</taxon>
        <taxon>Bacillaceae</taxon>
        <taxon>Lysinibacillus</taxon>
    </lineage>
</organism>
<keyword evidence="5" id="KW-1185">Reference proteome</keyword>
<dbReference type="RefSeq" id="WP_368637048.1">
    <property type="nucleotide sequence ID" value="NZ_JBFRHK010000009.1"/>
</dbReference>
<sequence>MKLERLLTMTMILINRKKVKAQELADLFNVSVRTIYRDIETLSCAGVPVMSQQGVNGGISLIDGYRVDKQVLTKEELASLSIAIKSALTTYEDSHAEAVLEKLTSVADEKVKQSIDQLFIDLSPWGPNVIFKDQITLLKKAIEHAHCVSFSYSTTHGRITNRLLEPHTLVQKGKVWYVYGYCTWREDFRFFKISRMKNLKEEMTAFQRKEINLSELPWDKKWHDPQNVVNLTLSFDAAITTLVEESFGAEHVDHESSTINIALPEDEWLYGFLLSFGHRVKVLKPPHISEIVQKRAQEIVQLYK</sequence>
<dbReference type="EMBL" id="JBFRHK010000009">
    <property type="protein sequence ID" value="MEX3746389.1"/>
    <property type="molecule type" value="Genomic_DNA"/>
</dbReference>
<dbReference type="SMART" id="SM00420">
    <property type="entry name" value="HTH_DEOR"/>
    <property type="match status" value="1"/>
</dbReference>
<dbReference type="Pfam" id="PF13280">
    <property type="entry name" value="WYL"/>
    <property type="match status" value="1"/>
</dbReference>
<keyword evidence="1" id="KW-0805">Transcription regulation</keyword>
<dbReference type="InterPro" id="IPR013196">
    <property type="entry name" value="HTH_11"/>
</dbReference>
<dbReference type="InterPro" id="IPR051534">
    <property type="entry name" value="CBASS_pafABC_assoc_protein"/>
</dbReference>
<accession>A0ABV3VZN8</accession>
<dbReference type="Proteomes" id="UP001558534">
    <property type="component" value="Unassembled WGS sequence"/>
</dbReference>
<dbReference type="PANTHER" id="PTHR34580">
    <property type="match status" value="1"/>
</dbReference>
<dbReference type="SUPFAM" id="SSF46785">
    <property type="entry name" value="Winged helix' DNA-binding domain"/>
    <property type="match status" value="1"/>
</dbReference>
<proteinExistence type="predicted"/>
<feature type="domain" description="HTH deoR-type" evidence="3">
    <location>
        <begin position="2"/>
        <end position="57"/>
    </location>
</feature>
<dbReference type="Pfam" id="PF25583">
    <property type="entry name" value="WCX"/>
    <property type="match status" value="1"/>
</dbReference>
<comment type="caution">
    <text evidence="4">The sequence shown here is derived from an EMBL/GenBank/DDBJ whole genome shotgun (WGS) entry which is preliminary data.</text>
</comment>
<evidence type="ECO:0000313" key="4">
    <source>
        <dbReference type="EMBL" id="MEX3746389.1"/>
    </source>
</evidence>
<evidence type="ECO:0000256" key="1">
    <source>
        <dbReference type="ARBA" id="ARBA00023015"/>
    </source>
</evidence>
<gene>
    <name evidence="4" type="ORF">AB1300_14790</name>
</gene>
<keyword evidence="2" id="KW-0804">Transcription</keyword>
<evidence type="ECO:0000256" key="2">
    <source>
        <dbReference type="ARBA" id="ARBA00023163"/>
    </source>
</evidence>
<dbReference type="PIRSF" id="PIRSF016838">
    <property type="entry name" value="PafC"/>
    <property type="match status" value="1"/>
</dbReference>
<dbReference type="PROSITE" id="PS51000">
    <property type="entry name" value="HTH_DEOR_2"/>
    <property type="match status" value="1"/>
</dbReference>
<dbReference type="PROSITE" id="PS52050">
    <property type="entry name" value="WYL"/>
    <property type="match status" value="1"/>
</dbReference>
<dbReference type="PANTHER" id="PTHR34580:SF8">
    <property type="entry name" value="WYL DOMAIN-CONTAINING PROTEIN"/>
    <property type="match status" value="1"/>
</dbReference>
<dbReference type="Pfam" id="PF08279">
    <property type="entry name" value="HTH_11"/>
    <property type="match status" value="1"/>
</dbReference>
<evidence type="ECO:0000259" key="3">
    <source>
        <dbReference type="PROSITE" id="PS51000"/>
    </source>
</evidence>
<dbReference type="InterPro" id="IPR057727">
    <property type="entry name" value="WCX_dom"/>
</dbReference>
<evidence type="ECO:0000313" key="5">
    <source>
        <dbReference type="Proteomes" id="UP001558534"/>
    </source>
</evidence>